<feature type="transmembrane region" description="Helical" evidence="1">
    <location>
        <begin position="147"/>
        <end position="168"/>
    </location>
</feature>
<evidence type="ECO:0000313" key="3">
    <source>
        <dbReference type="Proteomes" id="UP001642540"/>
    </source>
</evidence>
<feature type="transmembrane region" description="Helical" evidence="1">
    <location>
        <begin position="27"/>
        <end position="46"/>
    </location>
</feature>
<organism evidence="2 3">
    <name type="scientific">Orchesella dallaii</name>
    <dbReference type="NCBI Taxonomy" id="48710"/>
    <lineage>
        <taxon>Eukaryota</taxon>
        <taxon>Metazoa</taxon>
        <taxon>Ecdysozoa</taxon>
        <taxon>Arthropoda</taxon>
        <taxon>Hexapoda</taxon>
        <taxon>Collembola</taxon>
        <taxon>Entomobryomorpha</taxon>
        <taxon>Entomobryoidea</taxon>
        <taxon>Orchesellidae</taxon>
        <taxon>Orchesellinae</taxon>
        <taxon>Orchesella</taxon>
    </lineage>
</organism>
<dbReference type="InterPro" id="IPR036259">
    <property type="entry name" value="MFS_trans_sf"/>
</dbReference>
<accession>A0ABP1PPS9</accession>
<evidence type="ECO:0000313" key="2">
    <source>
        <dbReference type="EMBL" id="CAL8072896.1"/>
    </source>
</evidence>
<dbReference type="EMBL" id="CAXLJM020000007">
    <property type="protein sequence ID" value="CAL8072896.1"/>
    <property type="molecule type" value="Genomic_DNA"/>
</dbReference>
<gene>
    <name evidence="2" type="ORF">ODALV1_LOCUS2383</name>
</gene>
<evidence type="ECO:0000256" key="1">
    <source>
        <dbReference type="SAM" id="Phobius"/>
    </source>
</evidence>
<feature type="transmembrane region" description="Helical" evidence="1">
    <location>
        <begin position="58"/>
        <end position="75"/>
    </location>
</feature>
<keyword evidence="1" id="KW-0472">Membrane</keyword>
<dbReference type="Proteomes" id="UP001642540">
    <property type="component" value="Unassembled WGS sequence"/>
</dbReference>
<keyword evidence="3" id="KW-1185">Reference proteome</keyword>
<name>A0ABP1PPS9_9HEXA</name>
<feature type="transmembrane region" description="Helical" evidence="1">
    <location>
        <begin position="114"/>
        <end position="141"/>
    </location>
</feature>
<proteinExistence type="predicted"/>
<keyword evidence="1" id="KW-0812">Transmembrane</keyword>
<feature type="transmembrane region" description="Helical" evidence="1">
    <location>
        <begin position="81"/>
        <end position="102"/>
    </location>
</feature>
<sequence length="291" mass="31338">MIATVNFGVPYMSMVSYAETVGAPISIWYITCYSIASIGARCAFCANPDFTFNFNRTVFQGTLILLVSGVMWIIFCWASTFGWFLVCSIMLGICEGVLCVVTSRVGIGTIPRDWIGGAWIAVILTHGIGIYGMTIFTAVVAYFTLQYYVAFITVGLMQIIVAFLAFLLPNEEDEGKDDPEANKDTKTTITRTYGGPCPPPFGGPLPYSANSFYKYRYCGGYDSLRYGSAAGGTSGLTKSCAYKCQCPICTKYGCIADCLPKVCAPGDSLIKDCEPAQTSIPSGNTGGQNPC</sequence>
<comment type="caution">
    <text evidence="2">The sequence shown here is derived from an EMBL/GenBank/DDBJ whole genome shotgun (WGS) entry which is preliminary data.</text>
</comment>
<reference evidence="2 3" key="1">
    <citation type="submission" date="2024-08" db="EMBL/GenBank/DDBJ databases">
        <authorList>
            <person name="Cucini C."/>
            <person name="Frati F."/>
        </authorList>
    </citation>
    <scope>NUCLEOTIDE SEQUENCE [LARGE SCALE GENOMIC DNA]</scope>
</reference>
<protein>
    <submittedName>
        <fullName evidence="2">Uncharacterized protein</fullName>
    </submittedName>
</protein>
<dbReference type="SUPFAM" id="SSF103473">
    <property type="entry name" value="MFS general substrate transporter"/>
    <property type="match status" value="1"/>
</dbReference>
<keyword evidence="1" id="KW-1133">Transmembrane helix</keyword>